<dbReference type="GO" id="GO:0046872">
    <property type="term" value="F:metal ion binding"/>
    <property type="evidence" value="ECO:0007669"/>
    <property type="project" value="UniProtKB-KW"/>
</dbReference>
<dbReference type="NCBIfam" id="TIGR00079">
    <property type="entry name" value="pept_deformyl"/>
    <property type="match status" value="1"/>
</dbReference>
<evidence type="ECO:0000256" key="1">
    <source>
        <dbReference type="ARBA" id="ARBA00010759"/>
    </source>
</evidence>
<dbReference type="Pfam" id="PF01327">
    <property type="entry name" value="Pep_deformylase"/>
    <property type="match status" value="1"/>
</dbReference>
<comment type="cofactor">
    <cofactor evidence="6">
        <name>Fe(2+)</name>
        <dbReference type="ChEBI" id="CHEBI:29033"/>
    </cofactor>
    <text evidence="6">Binds 1 Fe(2+) ion.</text>
</comment>
<dbReference type="Gene3D" id="3.90.45.10">
    <property type="entry name" value="Peptide deformylase"/>
    <property type="match status" value="1"/>
</dbReference>
<dbReference type="Proteomes" id="UP000054976">
    <property type="component" value="Unassembled WGS sequence"/>
</dbReference>
<feature type="binding site" evidence="6">
    <location>
        <position position="139"/>
    </location>
    <ligand>
        <name>Fe cation</name>
        <dbReference type="ChEBI" id="CHEBI:24875"/>
    </ligand>
</feature>
<dbReference type="EMBL" id="BCNO01000002">
    <property type="protein sequence ID" value="GAQ95399.1"/>
    <property type="molecule type" value="Genomic_DNA"/>
</dbReference>
<keyword evidence="4 6" id="KW-0648">Protein biosynthesis</keyword>
<dbReference type="GO" id="GO:0006412">
    <property type="term" value="P:translation"/>
    <property type="evidence" value="ECO:0007669"/>
    <property type="project" value="UniProtKB-UniRule"/>
</dbReference>
<comment type="function">
    <text evidence="6">Removes the formyl group from the N-terminal Met of newly synthesized proteins. Requires at least a dipeptide for an efficient rate of reaction. N-terminal L-methionine is a prerequisite for activity but the enzyme has broad specificity at other positions.</text>
</comment>
<comment type="similarity">
    <text evidence="1 6">Belongs to the polypeptide deformylase family.</text>
</comment>
<keyword evidence="8" id="KW-1185">Reference proteome</keyword>
<dbReference type="NCBIfam" id="NF001159">
    <property type="entry name" value="PRK00150.1-3"/>
    <property type="match status" value="1"/>
</dbReference>
<accession>A0A0U9HQS1</accession>
<feature type="active site" evidence="6">
    <location>
        <position position="136"/>
    </location>
</feature>
<gene>
    <name evidence="6" type="primary">def</name>
    <name evidence="7" type="ORF">TAGGR_2291</name>
</gene>
<feature type="binding site" evidence="6">
    <location>
        <position position="93"/>
    </location>
    <ligand>
        <name>Fe cation</name>
        <dbReference type="ChEBI" id="CHEBI:24875"/>
    </ligand>
</feature>
<dbReference type="PANTHER" id="PTHR10458">
    <property type="entry name" value="PEPTIDE DEFORMYLASE"/>
    <property type="match status" value="1"/>
</dbReference>
<dbReference type="PANTHER" id="PTHR10458:SF22">
    <property type="entry name" value="PEPTIDE DEFORMYLASE"/>
    <property type="match status" value="1"/>
</dbReference>
<reference evidence="8" key="1">
    <citation type="submission" date="2016-01" db="EMBL/GenBank/DDBJ databases">
        <title>Draft genome sequence of Thermodesulfovibrio aggregans strain TGE-P1.</title>
        <authorList>
            <person name="Sekiguchi Y."/>
            <person name="Ohashi A."/>
            <person name="Matsuura N."/>
            <person name="Tourlousse M.D."/>
        </authorList>
    </citation>
    <scope>NUCLEOTIDE SEQUENCE [LARGE SCALE GENOMIC DNA]</scope>
    <source>
        <strain evidence="8">TGE-P1</strain>
    </source>
</reference>
<evidence type="ECO:0000256" key="4">
    <source>
        <dbReference type="ARBA" id="ARBA00022917"/>
    </source>
</evidence>
<dbReference type="RefSeq" id="WP_059176835.1">
    <property type="nucleotide sequence ID" value="NZ_BCNO01000002.1"/>
</dbReference>
<dbReference type="STRING" id="86166.TAGGR_2291"/>
<dbReference type="GO" id="GO:0042586">
    <property type="term" value="F:peptide deformylase activity"/>
    <property type="evidence" value="ECO:0007669"/>
    <property type="project" value="UniProtKB-UniRule"/>
</dbReference>
<evidence type="ECO:0000313" key="7">
    <source>
        <dbReference type="EMBL" id="GAQ95399.1"/>
    </source>
</evidence>
<dbReference type="PRINTS" id="PR01576">
    <property type="entry name" value="PDEFORMYLASE"/>
</dbReference>
<dbReference type="InterPro" id="IPR023635">
    <property type="entry name" value="Peptide_deformylase"/>
</dbReference>
<evidence type="ECO:0000256" key="5">
    <source>
        <dbReference type="ARBA" id="ARBA00023004"/>
    </source>
</evidence>
<dbReference type="FunFam" id="3.90.45.10:FF:000005">
    <property type="entry name" value="Peptide deformylase"/>
    <property type="match status" value="1"/>
</dbReference>
<dbReference type="OrthoDB" id="9804313at2"/>
<organism evidence="7 8">
    <name type="scientific">Thermodesulfovibrio aggregans</name>
    <dbReference type="NCBI Taxonomy" id="86166"/>
    <lineage>
        <taxon>Bacteria</taxon>
        <taxon>Pseudomonadati</taxon>
        <taxon>Nitrospirota</taxon>
        <taxon>Thermodesulfovibrionia</taxon>
        <taxon>Thermodesulfovibrionales</taxon>
        <taxon>Thermodesulfovibrionaceae</taxon>
        <taxon>Thermodesulfovibrio</taxon>
    </lineage>
</organism>
<keyword evidence="2 6" id="KW-0479">Metal-binding</keyword>
<keyword evidence="5 6" id="KW-0408">Iron</keyword>
<evidence type="ECO:0000256" key="6">
    <source>
        <dbReference type="HAMAP-Rule" id="MF_00163"/>
    </source>
</evidence>
<dbReference type="SUPFAM" id="SSF56420">
    <property type="entry name" value="Peptide deformylase"/>
    <property type="match status" value="1"/>
</dbReference>
<keyword evidence="3 6" id="KW-0378">Hydrolase</keyword>
<dbReference type="CDD" id="cd00487">
    <property type="entry name" value="Pep_deformylase"/>
    <property type="match status" value="1"/>
</dbReference>
<evidence type="ECO:0000256" key="2">
    <source>
        <dbReference type="ARBA" id="ARBA00022723"/>
    </source>
</evidence>
<dbReference type="PIRSF" id="PIRSF004749">
    <property type="entry name" value="Pep_def"/>
    <property type="match status" value="1"/>
</dbReference>
<evidence type="ECO:0000313" key="8">
    <source>
        <dbReference type="Proteomes" id="UP000054976"/>
    </source>
</evidence>
<dbReference type="AlphaFoldDB" id="A0A0U9HQS1"/>
<comment type="caution">
    <text evidence="7">The sequence shown here is derived from an EMBL/GenBank/DDBJ whole genome shotgun (WGS) entry which is preliminary data.</text>
</comment>
<protein>
    <recommendedName>
        <fullName evidence="6">Peptide deformylase</fullName>
        <shortName evidence="6">PDF</shortName>
        <ecNumber evidence="6">3.5.1.88</ecNumber>
    </recommendedName>
    <alternativeName>
        <fullName evidence="6">Polypeptide deformylase</fullName>
    </alternativeName>
</protein>
<name>A0A0U9HQS1_9BACT</name>
<dbReference type="HAMAP" id="MF_00163">
    <property type="entry name" value="Pep_deformylase"/>
    <property type="match status" value="1"/>
</dbReference>
<dbReference type="EC" id="3.5.1.88" evidence="6"/>
<sequence>MAILEIKKYPDEVLKGKAESVTEINGDLQKLIDDMIETMYKSNGIGLAAPQVGVSKRLIVVDTSIREENQSLIVLINPEIKLSEGDILSEEGCLSLPGFITRLKRKEKVYVTGLDRKGNPIEIEATGLLSRALQHEIDHLDGILIIDRISPLKRELFRRKYSKSKK</sequence>
<feature type="binding site" evidence="6">
    <location>
        <position position="135"/>
    </location>
    <ligand>
        <name>Fe cation</name>
        <dbReference type="ChEBI" id="CHEBI:24875"/>
    </ligand>
</feature>
<dbReference type="InterPro" id="IPR036821">
    <property type="entry name" value="Peptide_deformylase_sf"/>
</dbReference>
<comment type="catalytic activity">
    <reaction evidence="6">
        <text>N-terminal N-formyl-L-methionyl-[peptide] + H2O = N-terminal L-methionyl-[peptide] + formate</text>
        <dbReference type="Rhea" id="RHEA:24420"/>
        <dbReference type="Rhea" id="RHEA-COMP:10639"/>
        <dbReference type="Rhea" id="RHEA-COMP:10640"/>
        <dbReference type="ChEBI" id="CHEBI:15377"/>
        <dbReference type="ChEBI" id="CHEBI:15740"/>
        <dbReference type="ChEBI" id="CHEBI:49298"/>
        <dbReference type="ChEBI" id="CHEBI:64731"/>
        <dbReference type="EC" id="3.5.1.88"/>
    </reaction>
</comment>
<evidence type="ECO:0000256" key="3">
    <source>
        <dbReference type="ARBA" id="ARBA00022801"/>
    </source>
</evidence>
<proteinExistence type="inferred from homology"/>